<accession>A0A1Y3LA06</accession>
<name>A0A1Y3LA06_PSEPU</name>
<evidence type="ECO:0000256" key="1">
    <source>
        <dbReference type="SAM" id="SignalP"/>
    </source>
</evidence>
<reference evidence="2 3" key="1">
    <citation type="submission" date="2017-05" db="EMBL/GenBank/DDBJ databases">
        <title>Whole genome sequence of Pseudomonas putida isolate 1312 commercialized as a biostimulant.</title>
        <authorList>
            <person name="Crovadore J."/>
            <person name="Blanc P."/>
            <person name="Chablais R."/>
            <person name="Cochard B."/>
            <person name="Grizard D."/>
            <person name="Lefort F."/>
        </authorList>
    </citation>
    <scope>NUCLEOTIDE SEQUENCE [LARGE SCALE GENOMIC DNA]</scope>
    <source>
        <strain evidence="2 3">1312</strain>
    </source>
</reference>
<dbReference type="EMBL" id="NFSB01000076">
    <property type="protein sequence ID" value="OUM32202.1"/>
    <property type="molecule type" value="Genomic_DNA"/>
</dbReference>
<organism evidence="2 3">
    <name type="scientific">Pseudomonas putida</name>
    <name type="common">Arthrobacter siderocapsulatus</name>
    <dbReference type="NCBI Taxonomy" id="303"/>
    <lineage>
        <taxon>Bacteria</taxon>
        <taxon>Pseudomonadati</taxon>
        <taxon>Pseudomonadota</taxon>
        <taxon>Gammaproteobacteria</taxon>
        <taxon>Pseudomonadales</taxon>
        <taxon>Pseudomonadaceae</taxon>
        <taxon>Pseudomonas</taxon>
    </lineage>
</organism>
<feature type="chain" id="PRO_5012192587" evidence="1">
    <location>
        <begin position="23"/>
        <end position="131"/>
    </location>
</feature>
<proteinExistence type="predicted"/>
<dbReference type="AlphaFoldDB" id="A0A1Y3LA06"/>
<dbReference type="RefSeq" id="WP_086976481.1">
    <property type="nucleotide sequence ID" value="NZ_NFSB01000076.1"/>
</dbReference>
<comment type="caution">
    <text evidence="2">The sequence shown here is derived from an EMBL/GenBank/DDBJ whole genome shotgun (WGS) entry which is preliminary data.</text>
</comment>
<keyword evidence="1" id="KW-0732">Signal</keyword>
<sequence length="131" mass="14061">MKIRACCVALMIGLAFQAGAHAQETLLTAHVAADGTLLQQSPQWISSVELQAQPNYFNQYKILLKPSAMPGNPSFCVASPIDASSYDRQLHGQAKVIGAPRASHVTVMTQLLDMPGASGDNALEFMLMCSR</sequence>
<feature type="signal peptide" evidence="1">
    <location>
        <begin position="1"/>
        <end position="22"/>
    </location>
</feature>
<gene>
    <name evidence="2" type="ORF">B8W72_14090</name>
</gene>
<evidence type="ECO:0000313" key="2">
    <source>
        <dbReference type="EMBL" id="OUM32202.1"/>
    </source>
</evidence>
<evidence type="ECO:0000313" key="3">
    <source>
        <dbReference type="Proteomes" id="UP000196082"/>
    </source>
</evidence>
<dbReference type="Proteomes" id="UP000196082">
    <property type="component" value="Unassembled WGS sequence"/>
</dbReference>
<protein>
    <submittedName>
        <fullName evidence="2">Uncharacterized protein</fullName>
    </submittedName>
</protein>